<dbReference type="AlphaFoldDB" id="A0A0V1AYU7"/>
<evidence type="ECO:0000313" key="2">
    <source>
        <dbReference type="Proteomes" id="UP000054776"/>
    </source>
</evidence>
<accession>A0A0V1AYU7</accession>
<comment type="caution">
    <text evidence="1">The sequence shown here is derived from an EMBL/GenBank/DDBJ whole genome shotgun (WGS) entry which is preliminary data.</text>
</comment>
<dbReference type="InParanoid" id="A0A0V1AYU7"/>
<protein>
    <submittedName>
        <fullName evidence="1">Uncharacterized protein</fullName>
    </submittedName>
</protein>
<dbReference type="OrthoDB" id="10306104at2759"/>
<sequence>MGRIGKFRPLFRRDSFDCDGQEEMGRKFVSEKRQRLDEGASLGSWAAFYVGQLKEAKNLSLLNSRRLWSL</sequence>
<name>A0A0V1AYU7_TRISP</name>
<reference evidence="1 2" key="1">
    <citation type="submission" date="2015-01" db="EMBL/GenBank/DDBJ databases">
        <title>Evolution of Trichinella species and genotypes.</title>
        <authorList>
            <person name="Korhonen P.K."/>
            <person name="Edoardo P."/>
            <person name="Giuseppe L.R."/>
            <person name="Gasser R.B."/>
        </authorList>
    </citation>
    <scope>NUCLEOTIDE SEQUENCE [LARGE SCALE GENOMIC DNA]</scope>
    <source>
        <strain evidence="1">ISS3</strain>
    </source>
</reference>
<dbReference type="Proteomes" id="UP000054776">
    <property type="component" value="Unassembled WGS sequence"/>
</dbReference>
<evidence type="ECO:0000313" key="1">
    <source>
        <dbReference type="EMBL" id="KRY29942.1"/>
    </source>
</evidence>
<proteinExistence type="predicted"/>
<gene>
    <name evidence="1" type="ORF">T01_1163</name>
</gene>
<keyword evidence="2" id="KW-1185">Reference proteome</keyword>
<dbReference type="EMBL" id="JYDH01000155">
    <property type="protein sequence ID" value="KRY29942.1"/>
    <property type="molecule type" value="Genomic_DNA"/>
</dbReference>
<organism evidence="1 2">
    <name type="scientific">Trichinella spiralis</name>
    <name type="common">Trichina worm</name>
    <dbReference type="NCBI Taxonomy" id="6334"/>
    <lineage>
        <taxon>Eukaryota</taxon>
        <taxon>Metazoa</taxon>
        <taxon>Ecdysozoa</taxon>
        <taxon>Nematoda</taxon>
        <taxon>Enoplea</taxon>
        <taxon>Dorylaimia</taxon>
        <taxon>Trichinellida</taxon>
        <taxon>Trichinellidae</taxon>
        <taxon>Trichinella</taxon>
    </lineage>
</organism>